<comment type="caution">
    <text evidence="2">The sequence shown here is derived from an EMBL/GenBank/DDBJ whole genome shotgun (WGS) entry which is preliminary data.</text>
</comment>
<proteinExistence type="predicted"/>
<accession>A0A5C4N2H5</accession>
<feature type="transmembrane region" description="Helical" evidence="1">
    <location>
        <begin position="23"/>
        <end position="41"/>
    </location>
</feature>
<dbReference type="AlphaFoldDB" id="A0A5C4N2H5"/>
<organism evidence="2 3">
    <name type="scientific">Rubellimicrobium rubrum</name>
    <dbReference type="NCBI Taxonomy" id="2585369"/>
    <lineage>
        <taxon>Bacteria</taxon>
        <taxon>Pseudomonadati</taxon>
        <taxon>Pseudomonadota</taxon>
        <taxon>Alphaproteobacteria</taxon>
        <taxon>Rhodobacterales</taxon>
        <taxon>Roseobacteraceae</taxon>
        <taxon>Rubellimicrobium</taxon>
    </lineage>
</organism>
<reference evidence="2 3" key="1">
    <citation type="submission" date="2019-06" db="EMBL/GenBank/DDBJ databases">
        <title>YIM 131921 draft genome.</title>
        <authorList>
            <person name="Jiang L."/>
        </authorList>
    </citation>
    <scope>NUCLEOTIDE SEQUENCE [LARGE SCALE GENOMIC DNA]</scope>
    <source>
        <strain evidence="2 3">YIM 131921</strain>
    </source>
</reference>
<protein>
    <submittedName>
        <fullName evidence="2">Uncharacterized protein</fullName>
    </submittedName>
</protein>
<evidence type="ECO:0000313" key="2">
    <source>
        <dbReference type="EMBL" id="TNC52894.1"/>
    </source>
</evidence>
<sequence length="94" mass="10286">MARAHRPVFLPPAGYRRRRVRDAARLLPVLGVVLLVVPLLWTRSDQPGGVGNSVALIYVFAVWAGLIAGANLLSRLLRRDTEDDADEDGRDPSA</sequence>
<name>A0A5C4N2H5_9RHOB</name>
<feature type="transmembrane region" description="Helical" evidence="1">
    <location>
        <begin position="53"/>
        <end position="73"/>
    </location>
</feature>
<keyword evidence="1" id="KW-0812">Transmembrane</keyword>
<dbReference type="RefSeq" id="WP_139074737.1">
    <property type="nucleotide sequence ID" value="NZ_VDFU01000001.1"/>
</dbReference>
<dbReference type="OrthoDB" id="7871801at2"/>
<gene>
    <name evidence="2" type="ORF">FHG66_00955</name>
</gene>
<evidence type="ECO:0000313" key="3">
    <source>
        <dbReference type="Proteomes" id="UP000305887"/>
    </source>
</evidence>
<dbReference type="EMBL" id="VDFU01000001">
    <property type="protein sequence ID" value="TNC52894.1"/>
    <property type="molecule type" value="Genomic_DNA"/>
</dbReference>
<keyword evidence="1" id="KW-1133">Transmembrane helix</keyword>
<keyword evidence="1" id="KW-0472">Membrane</keyword>
<evidence type="ECO:0000256" key="1">
    <source>
        <dbReference type="SAM" id="Phobius"/>
    </source>
</evidence>
<dbReference type="Proteomes" id="UP000305887">
    <property type="component" value="Unassembled WGS sequence"/>
</dbReference>
<keyword evidence="3" id="KW-1185">Reference proteome</keyword>